<dbReference type="RefSeq" id="WP_160826383.1">
    <property type="nucleotide sequence ID" value="NZ_JBHSXE010000001.1"/>
</dbReference>
<name>A0ABW2CJP0_9ACTN</name>
<evidence type="ECO:0000313" key="2">
    <source>
        <dbReference type="Proteomes" id="UP001596380"/>
    </source>
</evidence>
<accession>A0ABW2CJP0</accession>
<evidence type="ECO:0000313" key="1">
    <source>
        <dbReference type="EMBL" id="MFC6880913.1"/>
    </source>
</evidence>
<dbReference type="PANTHER" id="PTHR12083:SF9">
    <property type="entry name" value="BIFUNCTIONAL POLYNUCLEOTIDE PHOSPHATASE_KINASE"/>
    <property type="match status" value="1"/>
</dbReference>
<dbReference type="SUPFAM" id="SSF52540">
    <property type="entry name" value="P-loop containing nucleoside triphosphate hydrolases"/>
    <property type="match status" value="1"/>
</dbReference>
<organism evidence="1 2">
    <name type="scientific">Actinomadura yumaensis</name>
    <dbReference type="NCBI Taxonomy" id="111807"/>
    <lineage>
        <taxon>Bacteria</taxon>
        <taxon>Bacillati</taxon>
        <taxon>Actinomycetota</taxon>
        <taxon>Actinomycetes</taxon>
        <taxon>Streptosporangiales</taxon>
        <taxon>Thermomonosporaceae</taxon>
        <taxon>Actinomadura</taxon>
    </lineage>
</organism>
<dbReference type="Proteomes" id="UP001596380">
    <property type="component" value="Unassembled WGS sequence"/>
</dbReference>
<keyword evidence="2" id="KW-1185">Reference proteome</keyword>
<proteinExistence type="predicted"/>
<dbReference type="Pfam" id="PF13671">
    <property type="entry name" value="AAA_33"/>
    <property type="match status" value="1"/>
</dbReference>
<sequence>MAGPPRLALLIGLQASGKTTFYRRHLSATHLHVSKDAFGRSRRKQARQTRLVAEALESGRDVAVDNTNPAPEEWEPLIALARRHGARVTGYWFPPDVPGSLRRNAARPDDIRVPDVGIYATLKRLRRPRPADGFDELHAVRFDGTGGFAVTGMGAEDEPEGS</sequence>
<comment type="caution">
    <text evidence="1">The sequence shown here is derived from an EMBL/GenBank/DDBJ whole genome shotgun (WGS) entry which is preliminary data.</text>
</comment>
<dbReference type="Gene3D" id="3.40.50.300">
    <property type="entry name" value="P-loop containing nucleotide triphosphate hydrolases"/>
    <property type="match status" value="1"/>
</dbReference>
<dbReference type="InterPro" id="IPR027417">
    <property type="entry name" value="P-loop_NTPase"/>
</dbReference>
<reference evidence="2" key="1">
    <citation type="journal article" date="2019" name="Int. J. Syst. Evol. Microbiol.">
        <title>The Global Catalogue of Microorganisms (GCM) 10K type strain sequencing project: providing services to taxonomists for standard genome sequencing and annotation.</title>
        <authorList>
            <consortium name="The Broad Institute Genomics Platform"/>
            <consortium name="The Broad Institute Genome Sequencing Center for Infectious Disease"/>
            <person name="Wu L."/>
            <person name="Ma J."/>
        </authorList>
    </citation>
    <scope>NUCLEOTIDE SEQUENCE [LARGE SCALE GENOMIC DNA]</scope>
    <source>
        <strain evidence="2">JCM 3369</strain>
    </source>
</reference>
<dbReference type="EMBL" id="JBHSXS010000006">
    <property type="protein sequence ID" value="MFC6880913.1"/>
    <property type="molecule type" value="Genomic_DNA"/>
</dbReference>
<dbReference type="PANTHER" id="PTHR12083">
    <property type="entry name" value="BIFUNCTIONAL POLYNUCLEOTIDE PHOSPHATASE/KINASE"/>
    <property type="match status" value="1"/>
</dbReference>
<protein>
    <submittedName>
        <fullName evidence="1">AAA family ATPase</fullName>
    </submittedName>
</protein>
<gene>
    <name evidence="1" type="ORF">ACFQKB_14185</name>
</gene>